<organism evidence="2 3">
    <name type="scientific">Paractinoplanes atraurantiacus</name>
    <dbReference type="NCBI Taxonomy" id="1036182"/>
    <lineage>
        <taxon>Bacteria</taxon>
        <taxon>Bacillati</taxon>
        <taxon>Actinomycetota</taxon>
        <taxon>Actinomycetes</taxon>
        <taxon>Micromonosporales</taxon>
        <taxon>Micromonosporaceae</taxon>
        <taxon>Paractinoplanes</taxon>
    </lineage>
</organism>
<dbReference type="Gene3D" id="3.10.450.50">
    <property type="match status" value="1"/>
</dbReference>
<accession>A0A285IRI3</accession>
<dbReference type="EMBL" id="OBDY01000011">
    <property type="protein sequence ID" value="SNY50574.1"/>
    <property type="molecule type" value="Genomic_DNA"/>
</dbReference>
<keyword evidence="3" id="KW-1185">Reference proteome</keyword>
<sequence>MSDFDTVVDRYLAVWNETDAAARRAAIDSVFAENVRYTDPLAAVAGRDALSVLIGGVHQQFPGLKFAPGGLIDGHHDQIRFTWTLGPAAGFDVAELDAQGRITNVLGFLDRV</sequence>
<protein>
    <submittedName>
        <fullName evidence="2">SnoaL-like domain-containing protein</fullName>
    </submittedName>
</protein>
<dbReference type="Pfam" id="PF12680">
    <property type="entry name" value="SnoaL_2"/>
    <property type="match status" value="1"/>
</dbReference>
<gene>
    <name evidence="2" type="ORF">SAMN05421748_11145</name>
</gene>
<evidence type="ECO:0000259" key="1">
    <source>
        <dbReference type="Pfam" id="PF12680"/>
    </source>
</evidence>
<dbReference type="InterPro" id="IPR032710">
    <property type="entry name" value="NTF2-like_dom_sf"/>
</dbReference>
<evidence type="ECO:0000313" key="2">
    <source>
        <dbReference type="EMBL" id="SNY50574.1"/>
    </source>
</evidence>
<dbReference type="Proteomes" id="UP000219612">
    <property type="component" value="Unassembled WGS sequence"/>
</dbReference>
<name>A0A285IRI3_9ACTN</name>
<feature type="domain" description="SnoaL-like" evidence="1">
    <location>
        <begin position="8"/>
        <end position="94"/>
    </location>
</feature>
<dbReference type="SUPFAM" id="SSF54427">
    <property type="entry name" value="NTF2-like"/>
    <property type="match status" value="1"/>
</dbReference>
<dbReference type="RefSeq" id="WP_097322426.1">
    <property type="nucleotide sequence ID" value="NZ_OBDY01000011.1"/>
</dbReference>
<dbReference type="InterPro" id="IPR037401">
    <property type="entry name" value="SnoaL-like"/>
</dbReference>
<reference evidence="2 3" key="1">
    <citation type="submission" date="2017-09" db="EMBL/GenBank/DDBJ databases">
        <authorList>
            <person name="Ehlers B."/>
            <person name="Leendertz F.H."/>
        </authorList>
    </citation>
    <scope>NUCLEOTIDE SEQUENCE [LARGE SCALE GENOMIC DNA]</scope>
    <source>
        <strain evidence="2 3">CGMCC 4.6857</strain>
    </source>
</reference>
<dbReference type="OrthoDB" id="9808719at2"/>
<dbReference type="AlphaFoldDB" id="A0A285IRI3"/>
<proteinExistence type="predicted"/>
<evidence type="ECO:0000313" key="3">
    <source>
        <dbReference type="Proteomes" id="UP000219612"/>
    </source>
</evidence>